<evidence type="ECO:0000256" key="6">
    <source>
        <dbReference type="ARBA" id="ARBA00022679"/>
    </source>
</evidence>
<dbReference type="InterPro" id="IPR017853">
    <property type="entry name" value="GH"/>
</dbReference>
<protein>
    <recommendedName>
        <fullName evidence="4 10">4-alpha-glucanotransferase</fullName>
        <ecNumber evidence="3 10">2.4.1.25</ecNumber>
    </recommendedName>
    <alternativeName>
        <fullName evidence="8 10">Amylomaltase</fullName>
    </alternativeName>
    <alternativeName>
        <fullName evidence="9 10">Disproportionating enzyme</fullName>
    </alternativeName>
</protein>
<comment type="catalytic activity">
    <reaction evidence="1 10">
        <text>Transfers a segment of a (1-&gt;4)-alpha-D-glucan to a new position in an acceptor, which may be glucose or a (1-&gt;4)-alpha-D-glucan.</text>
        <dbReference type="EC" id="2.4.1.25"/>
    </reaction>
</comment>
<evidence type="ECO:0000256" key="3">
    <source>
        <dbReference type="ARBA" id="ARBA00012560"/>
    </source>
</evidence>
<dbReference type="InterPro" id="IPR048458">
    <property type="entry name" value="MalQ_N"/>
</dbReference>
<proteinExistence type="inferred from homology"/>
<evidence type="ECO:0000256" key="7">
    <source>
        <dbReference type="ARBA" id="ARBA00023277"/>
    </source>
</evidence>
<keyword evidence="7 10" id="KW-0119">Carbohydrate metabolism</keyword>
<organism evidence="12 13">
    <name type="scientific">Corynebacterium mendelii</name>
    <dbReference type="NCBI Taxonomy" id="2765362"/>
    <lineage>
        <taxon>Bacteria</taxon>
        <taxon>Bacillati</taxon>
        <taxon>Actinomycetota</taxon>
        <taxon>Actinomycetes</taxon>
        <taxon>Mycobacteriales</taxon>
        <taxon>Corynebacteriaceae</taxon>
        <taxon>Corynebacterium</taxon>
    </lineage>
</organism>
<evidence type="ECO:0000256" key="10">
    <source>
        <dbReference type="RuleBase" id="RU361207"/>
    </source>
</evidence>
<dbReference type="AlphaFoldDB" id="A0A939IVH0"/>
<dbReference type="Pfam" id="PF02446">
    <property type="entry name" value="Glyco_hydro_77"/>
    <property type="match status" value="1"/>
</dbReference>
<evidence type="ECO:0000256" key="4">
    <source>
        <dbReference type="ARBA" id="ARBA00020295"/>
    </source>
</evidence>
<comment type="caution">
    <text evidence="12">The sequence shown here is derived from an EMBL/GenBank/DDBJ whole genome shotgun (WGS) entry which is preliminary data.</text>
</comment>
<dbReference type="GO" id="GO:0005975">
    <property type="term" value="P:carbohydrate metabolic process"/>
    <property type="evidence" value="ECO:0007669"/>
    <property type="project" value="InterPro"/>
</dbReference>
<sequence>MTFNDALHELAELNRVATGYWAADGQWSDASEDTLVKILAAMGVHLCEPSRQPTEADVVAAIERHHDRQFTRPLPPCVVARHNTRAVFEVHVHDGSPAEVTISLEDGGTAQVTQVDNFVPPRTVDGQAWGEASFALPADLPLGWHTLRLESDGISDTCSLIITPQRLTTGDRYAADPVSGIMAQLYSVRSSQSWAMGDFNDLGLLSEVAAAHAGAEFVLVNPLHAAEPFPPVEDSPYLPTSRRFVNPIYIRPQDTAEYALADAATRQRVDELAAACQTGDSTAAIIERNPVYAAKLEALRLLFAVDNSRDRLAAFDAYCDREGGELDAFAHWCAMEELKYRRTGHAVAGVDGKAPAETDIDDSAPAMVATKTFYKWLQFICDEQLSAAHQRAEKAGMSIGLMADLAVGVHPGGASASTLGDVLAADASVGAPPDGYNSKGQDWSQPPWHPVKLAEAGYHPWRDMLRTVFRSAGGIRVDHILGLFRLWWIPRMQSPLTGTYVHYDHEAMVGILALEAQRAGAVVIGEDLGTFEPWVQDYLSDRGIMGTSVLWFESEADGSGAKHQSNYRTMALTSVTTHDLPPTAGLLQGEHVQLRERLGLLNRPVEEEDREDTAWQNSILSRVAEAGCFSGTPLEGHCFDGAGRDDRGDIADLLVGVHRFAAGTPSALVCTGLVDMVGDTRTQNQPGTTREDYPNWCIPLCDGDGHPVLIEDLPHHPLFARIARAHTRPNS</sequence>
<comment type="similarity">
    <text evidence="2 10">Belongs to the disproportionating enzyme family.</text>
</comment>
<feature type="domain" description="MalQ N-terminal beta-sandwich" evidence="11">
    <location>
        <begin position="74"/>
        <end position="164"/>
    </location>
</feature>
<dbReference type="EMBL" id="JAFLEQ010000008">
    <property type="protein sequence ID" value="MBN9644226.1"/>
    <property type="molecule type" value="Genomic_DNA"/>
</dbReference>
<gene>
    <name evidence="12" type="primary">malQ</name>
    <name evidence="12" type="ORF">JZY06_06300</name>
</gene>
<keyword evidence="5 10" id="KW-0328">Glycosyltransferase</keyword>
<dbReference type="RefSeq" id="WP_207278673.1">
    <property type="nucleotide sequence ID" value="NZ_JAFLEQ010000008.1"/>
</dbReference>
<dbReference type="Proteomes" id="UP000664332">
    <property type="component" value="Unassembled WGS sequence"/>
</dbReference>
<dbReference type="Pfam" id="PF21226">
    <property type="entry name" value="MalQ_N"/>
    <property type="match status" value="1"/>
</dbReference>
<dbReference type="NCBIfam" id="TIGR00217">
    <property type="entry name" value="malQ"/>
    <property type="match status" value="1"/>
</dbReference>
<accession>A0A939IVH0</accession>
<dbReference type="InterPro" id="IPR003385">
    <property type="entry name" value="Glyco_hydro_77"/>
</dbReference>
<dbReference type="GO" id="GO:0004134">
    <property type="term" value="F:4-alpha-glucanotransferase activity"/>
    <property type="evidence" value="ECO:0007669"/>
    <property type="project" value="UniProtKB-EC"/>
</dbReference>
<name>A0A939IVH0_9CORY</name>
<dbReference type="SUPFAM" id="SSF51445">
    <property type="entry name" value="(Trans)glycosidases"/>
    <property type="match status" value="1"/>
</dbReference>
<dbReference type="PANTHER" id="PTHR32438:SF5">
    <property type="entry name" value="4-ALPHA-GLUCANOTRANSFERASE DPE1, CHLOROPLASTIC_AMYLOPLASTIC"/>
    <property type="match status" value="1"/>
</dbReference>
<evidence type="ECO:0000256" key="8">
    <source>
        <dbReference type="ARBA" id="ARBA00031423"/>
    </source>
</evidence>
<evidence type="ECO:0000256" key="2">
    <source>
        <dbReference type="ARBA" id="ARBA00005684"/>
    </source>
</evidence>
<evidence type="ECO:0000259" key="11">
    <source>
        <dbReference type="Pfam" id="PF21226"/>
    </source>
</evidence>
<dbReference type="PANTHER" id="PTHR32438">
    <property type="entry name" value="4-ALPHA-GLUCANOTRANSFERASE DPE1, CHLOROPLASTIC/AMYLOPLASTIC"/>
    <property type="match status" value="1"/>
</dbReference>
<evidence type="ECO:0000256" key="5">
    <source>
        <dbReference type="ARBA" id="ARBA00022676"/>
    </source>
</evidence>
<dbReference type="EC" id="2.4.1.25" evidence="3 10"/>
<keyword evidence="13" id="KW-1185">Reference proteome</keyword>
<evidence type="ECO:0000313" key="13">
    <source>
        <dbReference type="Proteomes" id="UP000664332"/>
    </source>
</evidence>
<reference evidence="12" key="1">
    <citation type="submission" date="2021-03" db="EMBL/GenBank/DDBJ databases">
        <authorList>
            <person name="Sun Q."/>
        </authorList>
    </citation>
    <scope>NUCLEOTIDE SEQUENCE</scope>
    <source>
        <strain evidence="12">CCM 8862</strain>
    </source>
</reference>
<keyword evidence="6 10" id="KW-0808">Transferase</keyword>
<dbReference type="Gene3D" id="3.20.20.80">
    <property type="entry name" value="Glycosidases"/>
    <property type="match status" value="1"/>
</dbReference>
<evidence type="ECO:0000256" key="9">
    <source>
        <dbReference type="ARBA" id="ARBA00031501"/>
    </source>
</evidence>
<evidence type="ECO:0000313" key="12">
    <source>
        <dbReference type="EMBL" id="MBN9644226.1"/>
    </source>
</evidence>
<evidence type="ECO:0000256" key="1">
    <source>
        <dbReference type="ARBA" id="ARBA00000439"/>
    </source>
</evidence>